<organism evidence="1 2">
    <name type="scientific">Brevinema andersonii</name>
    <dbReference type="NCBI Taxonomy" id="34097"/>
    <lineage>
        <taxon>Bacteria</taxon>
        <taxon>Pseudomonadati</taxon>
        <taxon>Spirochaetota</taxon>
        <taxon>Spirochaetia</taxon>
        <taxon>Brevinematales</taxon>
        <taxon>Brevinemataceae</taxon>
        <taxon>Brevinema</taxon>
    </lineage>
</organism>
<proteinExistence type="predicted"/>
<name>A0A1I1DI34_BREAD</name>
<evidence type="ECO:0000313" key="2">
    <source>
        <dbReference type="Proteomes" id="UP000240042"/>
    </source>
</evidence>
<gene>
    <name evidence="1" type="ORF">SAMN02745150_00555</name>
</gene>
<evidence type="ECO:0000313" key="1">
    <source>
        <dbReference type="EMBL" id="SFB74527.1"/>
    </source>
</evidence>
<protein>
    <submittedName>
        <fullName evidence="1">Uncharacterized protein</fullName>
    </submittedName>
</protein>
<dbReference type="Proteomes" id="UP000240042">
    <property type="component" value="Unassembled WGS sequence"/>
</dbReference>
<keyword evidence="2" id="KW-1185">Reference proteome</keyword>
<sequence length="164" mass="18431">MMKNNSVTEGVFKLSGSGPLSGRIVAIGVDQVFSNSSSTPTGRWFRLYMNPRTADTDTVEKALQELKKLKDAHQFTHDIKQESSLSDSLLTPKTDIWGMLYDPTPSSPNYTEMLYYRKNTSNFIFDASARTVTVKSSTRSINNRESYGYEVMEALAQRSKLCCC</sequence>
<dbReference type="AlphaFoldDB" id="A0A1I1DI34"/>
<accession>A0A1I1DI34</accession>
<dbReference type="EMBL" id="FOKY01000002">
    <property type="protein sequence ID" value="SFB74527.1"/>
    <property type="molecule type" value="Genomic_DNA"/>
</dbReference>
<reference evidence="2" key="1">
    <citation type="submission" date="2016-10" db="EMBL/GenBank/DDBJ databases">
        <authorList>
            <person name="Varghese N."/>
            <person name="Submissions S."/>
        </authorList>
    </citation>
    <scope>NUCLEOTIDE SEQUENCE [LARGE SCALE GENOMIC DNA]</scope>
    <source>
        <strain evidence="2">ATCC 43811</strain>
    </source>
</reference>